<accession>A0A926L0U2</accession>
<proteinExistence type="predicted"/>
<evidence type="ECO:0000256" key="1">
    <source>
        <dbReference type="SAM" id="SignalP"/>
    </source>
</evidence>
<evidence type="ECO:0008006" key="4">
    <source>
        <dbReference type="Google" id="ProtNLM"/>
    </source>
</evidence>
<comment type="caution">
    <text evidence="2">The sequence shown here is derived from an EMBL/GenBank/DDBJ whole genome shotgun (WGS) entry which is preliminary data.</text>
</comment>
<feature type="chain" id="PRO_5036835159" description="Streptomyces killer toxin-like beta/gamma crystallin domain-containing protein" evidence="1">
    <location>
        <begin position="29"/>
        <end position="119"/>
    </location>
</feature>
<reference evidence="2" key="2">
    <citation type="submission" date="2020-09" db="EMBL/GenBank/DDBJ databases">
        <authorList>
            <person name="Luo X."/>
        </authorList>
    </citation>
    <scope>NUCLEOTIDE SEQUENCE</scope>
    <source>
        <strain evidence="2">TRM S81-3</strain>
    </source>
</reference>
<keyword evidence="1" id="KW-0732">Signal</keyword>
<dbReference type="RefSeq" id="WP_188181501.1">
    <property type="nucleotide sequence ID" value="NZ_JACVQF010000187.1"/>
</dbReference>
<feature type="signal peptide" evidence="1">
    <location>
        <begin position="1"/>
        <end position="28"/>
    </location>
</feature>
<name>A0A926L0U2_9ACTN</name>
<dbReference type="Proteomes" id="UP000621210">
    <property type="component" value="Unassembled WGS sequence"/>
</dbReference>
<gene>
    <name evidence="2" type="ORF">H0H10_14370</name>
</gene>
<dbReference type="AlphaFoldDB" id="A0A926L0U2"/>
<evidence type="ECO:0000313" key="3">
    <source>
        <dbReference type="Proteomes" id="UP000621210"/>
    </source>
</evidence>
<organism evidence="2 3">
    <name type="scientific">Streptomyces griseicoloratus</name>
    <dbReference type="NCBI Taxonomy" id="2752516"/>
    <lineage>
        <taxon>Bacteria</taxon>
        <taxon>Bacillati</taxon>
        <taxon>Actinomycetota</taxon>
        <taxon>Actinomycetes</taxon>
        <taxon>Kitasatosporales</taxon>
        <taxon>Streptomycetaceae</taxon>
        <taxon>Streptomyces</taxon>
    </lineage>
</organism>
<evidence type="ECO:0000313" key="2">
    <source>
        <dbReference type="EMBL" id="MBD0420313.1"/>
    </source>
</evidence>
<keyword evidence="3" id="KW-1185">Reference proteome</keyword>
<reference evidence="2" key="1">
    <citation type="submission" date="2020-09" db="EMBL/GenBank/DDBJ databases">
        <title>Streptomyces grisecoloratus sp. nov., isolated from cotton soil.</title>
        <authorList>
            <person name="Xing L."/>
        </authorList>
    </citation>
    <scope>NUCLEOTIDE SEQUENCE</scope>
    <source>
        <strain evidence="2">TRM S81-3</strain>
    </source>
</reference>
<sequence>MRMSIAKGGAVAAAACAVLALGAAPSGAATSTLQRAACEANGTQFYFVAPFSGTTCFKGHGDLDSPMTLPMWKPGPWGAGQNTGWFSYDDANGVEQRVYFTKGQTGTAPYVYIKHLHID</sequence>
<protein>
    <recommendedName>
        <fullName evidence="4">Streptomyces killer toxin-like beta/gamma crystallin domain-containing protein</fullName>
    </recommendedName>
</protein>
<dbReference type="EMBL" id="JACVQF010000187">
    <property type="protein sequence ID" value="MBD0420313.1"/>
    <property type="molecule type" value="Genomic_DNA"/>
</dbReference>